<keyword evidence="4" id="KW-0238">DNA-binding</keyword>
<feature type="domain" description="HTH myb-type" evidence="9">
    <location>
        <begin position="119"/>
        <end position="179"/>
    </location>
</feature>
<gene>
    <name evidence="10" type="ORF">Vbra_11031</name>
</gene>
<dbReference type="PROSITE" id="PS50090">
    <property type="entry name" value="MYB_LIKE"/>
    <property type="match status" value="3"/>
</dbReference>
<feature type="domain" description="Myb-like" evidence="8">
    <location>
        <begin position="176"/>
        <end position="226"/>
    </location>
</feature>
<dbReference type="SMART" id="SM00717">
    <property type="entry name" value="SANT"/>
    <property type="match status" value="3"/>
</dbReference>
<name>A0A0G4EAJ6_VITBC</name>
<dbReference type="Proteomes" id="UP000041254">
    <property type="component" value="Unassembled WGS sequence"/>
</dbReference>
<evidence type="ECO:0000259" key="9">
    <source>
        <dbReference type="PROSITE" id="PS51294"/>
    </source>
</evidence>
<evidence type="ECO:0000256" key="2">
    <source>
        <dbReference type="ARBA" id="ARBA00022737"/>
    </source>
</evidence>
<dbReference type="InParanoid" id="A0A0G4EAJ6"/>
<evidence type="ECO:0000256" key="7">
    <source>
        <dbReference type="SAM" id="MobiDB-lite"/>
    </source>
</evidence>
<feature type="region of interest" description="Disordered" evidence="7">
    <location>
        <begin position="320"/>
        <end position="340"/>
    </location>
</feature>
<keyword evidence="6" id="KW-0539">Nucleus</keyword>
<dbReference type="VEuPathDB" id="CryptoDB:Vbra_11031"/>
<reference evidence="10 11" key="1">
    <citation type="submission" date="2014-11" db="EMBL/GenBank/DDBJ databases">
        <authorList>
            <person name="Zhu J."/>
            <person name="Qi W."/>
            <person name="Song R."/>
        </authorList>
    </citation>
    <scope>NUCLEOTIDE SEQUENCE [LARGE SCALE GENOMIC DNA]</scope>
</reference>
<feature type="domain" description="Myb-like" evidence="8">
    <location>
        <begin position="119"/>
        <end position="175"/>
    </location>
</feature>
<feature type="region of interest" description="Disordered" evidence="7">
    <location>
        <begin position="366"/>
        <end position="405"/>
    </location>
</feature>
<feature type="domain" description="Myb-like" evidence="8">
    <location>
        <begin position="75"/>
        <end position="118"/>
    </location>
</feature>
<evidence type="ECO:0000256" key="4">
    <source>
        <dbReference type="ARBA" id="ARBA00023125"/>
    </source>
</evidence>
<dbReference type="EMBL" id="CDMY01000098">
    <property type="protein sequence ID" value="CEL92647.1"/>
    <property type="molecule type" value="Genomic_DNA"/>
</dbReference>
<feature type="domain" description="HTH myb-type" evidence="9">
    <location>
        <begin position="75"/>
        <end position="118"/>
    </location>
</feature>
<feature type="compositionally biased region" description="Pro residues" evidence="7">
    <location>
        <begin position="615"/>
        <end position="637"/>
    </location>
</feature>
<evidence type="ECO:0000313" key="11">
    <source>
        <dbReference type="Proteomes" id="UP000041254"/>
    </source>
</evidence>
<dbReference type="FunFam" id="1.10.10.60:FF:000016">
    <property type="entry name" value="Transcriptional activator Myb isoform A"/>
    <property type="match status" value="1"/>
</dbReference>
<dbReference type="STRING" id="1169540.A0A0G4EAJ6"/>
<evidence type="ECO:0000256" key="3">
    <source>
        <dbReference type="ARBA" id="ARBA00023015"/>
    </source>
</evidence>
<sequence length="678" mass="73779">MSHHHAKRRPCEREVCSPHGSRYAVSPVAKRKASDEGWEVLEEGEMMVKATRRQTRGMTYPESHPLCDVAHAAEWTQEEDEALRESVRVNGGKSWKRIATFLPGRSDVQCLNRWHTVLKPTLVRGTWTQEEDDVLRELVAVHGAAKWSSIAKMLNERLGTYRLGKQCRERWTNHLDPTITRTEWTEEEDALLLAEQESIGNKWSDISKKLPGRTENAVKNRWNSLKRKIWQEEFLSQQHQEMEALMIQHHFHTLSQPYGTPQLHPQQHPQHLNGATPHTTGPPTLPPLGCDSPFSAQGTPSHTTMMTMDTPFRAALRQLERQGSGSGSGLSALQPPSYTSQGSFVSLLSAAESAAGSVGGGGVVLAVHPSSSGHQTPQEGDAYPLGPPGVNDEPKSGEDRQQEEDELDMDVDRFFATRAPPAPVCEEAGTDTDAMRKRCVAPPPALSSSLRSHSLTLPIPSRSPQPTSLTPSSSGALAEWKLPLPDTIEQDLSGRMTRLDLGGGGMSSRVRAASWKGRCVSECDAVAKELFRHIDGSDEWEGGDIDEGACEPRPLLPMTLPPMAPPLSPHLKHLPYPTPTATASVSTASTTNTPPSAHAVQIGTPVCEENNENNDPPPSPTPTPAPSLTPSPTPQLPPSAASLAQKLASLLGTLSNMADNDRNRRLAEGACKKLESAA</sequence>
<feature type="compositionally biased region" description="Polar residues" evidence="7">
    <location>
        <begin position="369"/>
        <end position="378"/>
    </location>
</feature>
<organism evidence="10 11">
    <name type="scientific">Vitrella brassicaformis (strain CCMP3155)</name>
    <dbReference type="NCBI Taxonomy" id="1169540"/>
    <lineage>
        <taxon>Eukaryota</taxon>
        <taxon>Sar</taxon>
        <taxon>Alveolata</taxon>
        <taxon>Colpodellida</taxon>
        <taxon>Vitrellaceae</taxon>
        <taxon>Vitrella</taxon>
    </lineage>
</organism>
<feature type="compositionally biased region" description="Low complexity" evidence="7">
    <location>
        <begin position="261"/>
        <end position="282"/>
    </location>
</feature>
<feature type="region of interest" description="Disordered" evidence="7">
    <location>
        <begin position="440"/>
        <end position="475"/>
    </location>
</feature>
<dbReference type="CDD" id="cd00167">
    <property type="entry name" value="SANT"/>
    <property type="match status" value="3"/>
</dbReference>
<dbReference type="Pfam" id="PF13921">
    <property type="entry name" value="Myb_DNA-bind_6"/>
    <property type="match status" value="1"/>
</dbReference>
<feature type="region of interest" description="Disordered" evidence="7">
    <location>
        <begin position="255"/>
        <end position="282"/>
    </location>
</feature>
<dbReference type="PANTHER" id="PTHR45614">
    <property type="entry name" value="MYB PROTEIN-RELATED"/>
    <property type="match status" value="1"/>
</dbReference>
<dbReference type="PANTHER" id="PTHR45614:SF25">
    <property type="entry name" value="MYB PROTEIN"/>
    <property type="match status" value="1"/>
</dbReference>
<dbReference type="InterPro" id="IPR009057">
    <property type="entry name" value="Homeodomain-like_sf"/>
</dbReference>
<dbReference type="GO" id="GO:0000981">
    <property type="term" value="F:DNA-binding transcription factor activity, RNA polymerase II-specific"/>
    <property type="evidence" value="ECO:0007669"/>
    <property type="project" value="TreeGrafter"/>
</dbReference>
<evidence type="ECO:0000256" key="1">
    <source>
        <dbReference type="ARBA" id="ARBA00004123"/>
    </source>
</evidence>
<protein>
    <submittedName>
        <fullName evidence="10">Uncharacterized protein</fullName>
    </submittedName>
</protein>
<dbReference type="OrthoDB" id="2143914at2759"/>
<dbReference type="Pfam" id="PF00249">
    <property type="entry name" value="Myb_DNA-binding"/>
    <property type="match status" value="1"/>
</dbReference>
<dbReference type="FunFam" id="1.10.10.60:FF:000010">
    <property type="entry name" value="Transcriptional activator Myb isoform A"/>
    <property type="match status" value="1"/>
</dbReference>
<evidence type="ECO:0000256" key="6">
    <source>
        <dbReference type="ARBA" id="ARBA00023242"/>
    </source>
</evidence>
<feature type="domain" description="HTH myb-type" evidence="9">
    <location>
        <begin position="181"/>
        <end position="230"/>
    </location>
</feature>
<dbReference type="AlphaFoldDB" id="A0A0G4EAJ6"/>
<feature type="compositionally biased region" description="Pro residues" evidence="7">
    <location>
        <begin position="559"/>
        <end position="568"/>
    </location>
</feature>
<dbReference type="GO" id="GO:0000978">
    <property type="term" value="F:RNA polymerase II cis-regulatory region sequence-specific DNA binding"/>
    <property type="evidence" value="ECO:0007669"/>
    <property type="project" value="TreeGrafter"/>
</dbReference>
<keyword evidence="3" id="KW-0805">Transcription regulation</keyword>
<proteinExistence type="predicted"/>
<accession>A0A0G4EAJ6</accession>
<dbReference type="InterPro" id="IPR017930">
    <property type="entry name" value="Myb_dom"/>
</dbReference>
<dbReference type="Gene3D" id="1.10.10.60">
    <property type="entry name" value="Homeodomain-like"/>
    <property type="match status" value="3"/>
</dbReference>
<comment type="subcellular location">
    <subcellularLocation>
        <location evidence="1">Nucleus</location>
    </subcellularLocation>
</comment>
<dbReference type="SUPFAM" id="SSF46689">
    <property type="entry name" value="Homeodomain-like"/>
    <property type="match status" value="2"/>
</dbReference>
<keyword evidence="2" id="KW-0677">Repeat</keyword>
<feature type="compositionally biased region" description="Low complexity" evidence="7">
    <location>
        <begin position="579"/>
        <end position="597"/>
    </location>
</feature>
<dbReference type="PROSITE" id="PS51294">
    <property type="entry name" value="HTH_MYB"/>
    <property type="match status" value="3"/>
</dbReference>
<feature type="compositionally biased region" description="Acidic residues" evidence="7">
    <location>
        <begin position="537"/>
        <end position="549"/>
    </location>
</feature>
<evidence type="ECO:0000256" key="5">
    <source>
        <dbReference type="ARBA" id="ARBA00023163"/>
    </source>
</evidence>
<dbReference type="InterPro" id="IPR001005">
    <property type="entry name" value="SANT/Myb"/>
</dbReference>
<dbReference type="GO" id="GO:0005634">
    <property type="term" value="C:nucleus"/>
    <property type="evidence" value="ECO:0007669"/>
    <property type="project" value="UniProtKB-SubCell"/>
</dbReference>
<feature type="region of interest" description="Disordered" evidence="7">
    <location>
        <begin position="537"/>
        <end position="640"/>
    </location>
</feature>
<evidence type="ECO:0000259" key="8">
    <source>
        <dbReference type="PROSITE" id="PS50090"/>
    </source>
</evidence>
<dbReference type="InterPro" id="IPR050560">
    <property type="entry name" value="MYB_TF"/>
</dbReference>
<feature type="compositionally biased region" description="Low complexity" evidence="7">
    <location>
        <begin position="446"/>
        <end position="474"/>
    </location>
</feature>
<keyword evidence="11" id="KW-1185">Reference proteome</keyword>
<evidence type="ECO:0000313" key="10">
    <source>
        <dbReference type="EMBL" id="CEL92647.1"/>
    </source>
</evidence>
<keyword evidence="5" id="KW-0804">Transcription</keyword>